<evidence type="ECO:0000313" key="2">
    <source>
        <dbReference type="EMBL" id="KRL93996.1"/>
    </source>
</evidence>
<proteinExistence type="predicted"/>
<dbReference type="OrthoDB" id="2242293at2"/>
<feature type="transmembrane region" description="Helical" evidence="1">
    <location>
        <begin position="156"/>
        <end position="181"/>
    </location>
</feature>
<keyword evidence="1" id="KW-0472">Membrane</keyword>
<dbReference type="PATRIC" id="fig|1423742.4.peg.1521"/>
<gene>
    <name evidence="2" type="ORF">FC21_GL001468</name>
</gene>
<organism evidence="2 3">
    <name type="scientific">Limosilactobacillus equigenerosi DSM 18793 = JCM 14505</name>
    <dbReference type="NCBI Taxonomy" id="1423742"/>
    <lineage>
        <taxon>Bacteria</taxon>
        <taxon>Bacillati</taxon>
        <taxon>Bacillota</taxon>
        <taxon>Bacilli</taxon>
        <taxon>Lactobacillales</taxon>
        <taxon>Lactobacillaceae</taxon>
        <taxon>Limosilactobacillus</taxon>
    </lineage>
</organism>
<keyword evidence="1" id="KW-0812">Transmembrane</keyword>
<evidence type="ECO:0000313" key="3">
    <source>
        <dbReference type="Proteomes" id="UP000051084"/>
    </source>
</evidence>
<name>A0A0R1UL51_9LACO</name>
<evidence type="ECO:0000256" key="1">
    <source>
        <dbReference type="SAM" id="Phobius"/>
    </source>
</evidence>
<reference evidence="2 3" key="1">
    <citation type="journal article" date="2015" name="Genome Announc.">
        <title>Expanding the biotechnology potential of lactobacilli through comparative genomics of 213 strains and associated genera.</title>
        <authorList>
            <person name="Sun Z."/>
            <person name="Harris H.M."/>
            <person name="McCann A."/>
            <person name="Guo C."/>
            <person name="Argimon S."/>
            <person name="Zhang W."/>
            <person name="Yang X."/>
            <person name="Jeffery I.B."/>
            <person name="Cooney J.C."/>
            <person name="Kagawa T.F."/>
            <person name="Liu W."/>
            <person name="Song Y."/>
            <person name="Salvetti E."/>
            <person name="Wrobel A."/>
            <person name="Rasinkangas P."/>
            <person name="Parkhill J."/>
            <person name="Rea M.C."/>
            <person name="O'Sullivan O."/>
            <person name="Ritari J."/>
            <person name="Douillard F.P."/>
            <person name="Paul Ross R."/>
            <person name="Yang R."/>
            <person name="Briner A.E."/>
            <person name="Felis G.E."/>
            <person name="de Vos W.M."/>
            <person name="Barrangou R."/>
            <person name="Klaenhammer T.R."/>
            <person name="Caufield P.W."/>
            <person name="Cui Y."/>
            <person name="Zhang H."/>
            <person name="O'Toole P.W."/>
        </authorList>
    </citation>
    <scope>NUCLEOTIDE SEQUENCE [LARGE SCALE GENOMIC DNA]</scope>
    <source>
        <strain evidence="2 3">DSM 18793</strain>
    </source>
</reference>
<dbReference type="Pfam" id="PF22564">
    <property type="entry name" value="HAAS"/>
    <property type="match status" value="1"/>
</dbReference>
<keyword evidence="3" id="KW-1185">Reference proteome</keyword>
<evidence type="ECO:0008006" key="4">
    <source>
        <dbReference type="Google" id="ProtNLM"/>
    </source>
</evidence>
<dbReference type="Proteomes" id="UP000051084">
    <property type="component" value="Unassembled WGS sequence"/>
</dbReference>
<keyword evidence="1" id="KW-1133">Transmembrane helix</keyword>
<protein>
    <recommendedName>
        <fullName evidence="4">Integral membrane protein</fullName>
    </recommendedName>
</protein>
<sequence>MDQEKYLDQLSQALRRLSPDERIAIVDKYRQALQVSGDLTWDEIVNRFGEPREVAKEAYRQQRAANQTGNRRQDFVRNLTLPKIFLLMVLLLITLPIWGTITAVILAALMAIFGIVIGVIMTCVILMLTLTLVGFGLGGTSLVSGALLLMNAPLTGVYYLGLGLVELAIGLLLLPVFWLIFKAAVRWLEALGKFVTKRTQRGGNA</sequence>
<dbReference type="EMBL" id="AZGC01000039">
    <property type="protein sequence ID" value="KRL93996.1"/>
    <property type="molecule type" value="Genomic_DNA"/>
</dbReference>
<feature type="transmembrane region" description="Helical" evidence="1">
    <location>
        <begin position="80"/>
        <end position="98"/>
    </location>
</feature>
<dbReference type="AlphaFoldDB" id="A0A0R1UL51"/>
<dbReference type="RefSeq" id="WP_056995675.1">
    <property type="nucleotide sequence ID" value="NZ_AZGC01000039.1"/>
</dbReference>
<feature type="transmembrane region" description="Helical" evidence="1">
    <location>
        <begin position="104"/>
        <end position="125"/>
    </location>
</feature>
<accession>A0A0R1UL51</accession>
<comment type="caution">
    <text evidence="2">The sequence shown here is derived from an EMBL/GenBank/DDBJ whole genome shotgun (WGS) entry which is preliminary data.</text>
</comment>
<dbReference type="STRING" id="417373.GCA_001570685_00558"/>
<feature type="transmembrane region" description="Helical" evidence="1">
    <location>
        <begin position="132"/>
        <end position="150"/>
    </location>
</feature>